<dbReference type="AlphaFoldDB" id="A0A917CZL5"/>
<dbReference type="InterPro" id="IPR036779">
    <property type="entry name" value="LysM_dom_sf"/>
</dbReference>
<sequence>MVFKHQVSEHDTLAALADRFYGDAGLYPVIAIANTLANPDVITVGQELLIPYVTYRHRVAPGDTMSALAQRFYGDASLYPVVASANHVADPNRIDVGTWLLVPELADVGHHTVTPGETLGELATRWYGEPSLYPVIAVANRLPDPDRIETGSVLIRPGLNRRYTVEPGDTLTHLAQYYMGDAGAANLLAAANHIADPNRIEVGRIVFFPEMIGF</sequence>
<dbReference type="Gene3D" id="3.10.350.10">
    <property type="entry name" value="LysM domain"/>
    <property type="match status" value="4"/>
</dbReference>
<feature type="domain" description="LysM" evidence="1">
    <location>
        <begin position="55"/>
        <end position="102"/>
    </location>
</feature>
<evidence type="ECO:0000259" key="1">
    <source>
        <dbReference type="PROSITE" id="PS51782"/>
    </source>
</evidence>
<dbReference type="Proteomes" id="UP000654257">
    <property type="component" value="Unassembled WGS sequence"/>
</dbReference>
<dbReference type="SUPFAM" id="SSF54106">
    <property type="entry name" value="LysM domain"/>
    <property type="match status" value="1"/>
</dbReference>
<reference evidence="2" key="1">
    <citation type="journal article" date="2014" name="Int. J. Syst. Evol. Microbiol.">
        <title>Complete genome sequence of Corynebacterium casei LMG S-19264T (=DSM 44701T), isolated from a smear-ripened cheese.</title>
        <authorList>
            <consortium name="US DOE Joint Genome Institute (JGI-PGF)"/>
            <person name="Walter F."/>
            <person name="Albersmeier A."/>
            <person name="Kalinowski J."/>
            <person name="Ruckert C."/>
        </authorList>
    </citation>
    <scope>NUCLEOTIDE SEQUENCE</scope>
    <source>
        <strain evidence="2">CCM 7905</strain>
    </source>
</reference>
<protein>
    <submittedName>
        <fullName evidence="2">Peptidoglycan-binding protein LysM</fullName>
    </submittedName>
</protein>
<dbReference type="PANTHER" id="PTHR34700:SF4">
    <property type="entry name" value="PHAGE-LIKE ELEMENT PBSX PROTEIN XKDP"/>
    <property type="match status" value="1"/>
</dbReference>
<feature type="domain" description="LysM" evidence="1">
    <location>
        <begin position="161"/>
        <end position="208"/>
    </location>
</feature>
<keyword evidence="3" id="KW-1185">Reference proteome</keyword>
<comment type="caution">
    <text evidence="2">The sequence shown here is derived from an EMBL/GenBank/DDBJ whole genome shotgun (WGS) entry which is preliminary data.</text>
</comment>
<accession>A0A917CZL5</accession>
<name>A0A917CZL5_9NOCA</name>
<dbReference type="InterPro" id="IPR018392">
    <property type="entry name" value="LysM"/>
</dbReference>
<dbReference type="CDD" id="cd00118">
    <property type="entry name" value="LysM"/>
    <property type="match status" value="3"/>
</dbReference>
<dbReference type="Pfam" id="PF01476">
    <property type="entry name" value="LysM"/>
    <property type="match status" value="4"/>
</dbReference>
<dbReference type="InterPro" id="IPR052196">
    <property type="entry name" value="Bact_Kbp"/>
</dbReference>
<gene>
    <name evidence="2" type="ORF">GCM10007304_19780</name>
</gene>
<evidence type="ECO:0000313" key="3">
    <source>
        <dbReference type="Proteomes" id="UP000654257"/>
    </source>
</evidence>
<reference evidence="2" key="2">
    <citation type="submission" date="2020-09" db="EMBL/GenBank/DDBJ databases">
        <authorList>
            <person name="Sun Q."/>
            <person name="Sedlacek I."/>
        </authorList>
    </citation>
    <scope>NUCLEOTIDE SEQUENCE</scope>
    <source>
        <strain evidence="2">CCM 7905</strain>
    </source>
</reference>
<evidence type="ECO:0000313" key="2">
    <source>
        <dbReference type="EMBL" id="GGG05686.1"/>
    </source>
</evidence>
<feature type="domain" description="LysM" evidence="1">
    <location>
        <begin position="3"/>
        <end position="50"/>
    </location>
</feature>
<dbReference type="SMART" id="SM00257">
    <property type="entry name" value="LysM"/>
    <property type="match status" value="4"/>
</dbReference>
<feature type="domain" description="LysM" evidence="1">
    <location>
        <begin position="109"/>
        <end position="156"/>
    </location>
</feature>
<organism evidence="2 3">
    <name type="scientific">Rhodococcoides trifolii</name>
    <dbReference type="NCBI Taxonomy" id="908250"/>
    <lineage>
        <taxon>Bacteria</taxon>
        <taxon>Bacillati</taxon>
        <taxon>Actinomycetota</taxon>
        <taxon>Actinomycetes</taxon>
        <taxon>Mycobacteriales</taxon>
        <taxon>Nocardiaceae</taxon>
        <taxon>Rhodococcoides</taxon>
    </lineage>
</organism>
<dbReference type="PROSITE" id="PS51782">
    <property type="entry name" value="LYSM"/>
    <property type="match status" value="4"/>
</dbReference>
<proteinExistence type="predicted"/>
<dbReference type="EMBL" id="BMCU01000002">
    <property type="protein sequence ID" value="GGG05686.1"/>
    <property type="molecule type" value="Genomic_DNA"/>
</dbReference>
<dbReference type="PANTHER" id="PTHR34700">
    <property type="entry name" value="POTASSIUM BINDING PROTEIN KBP"/>
    <property type="match status" value="1"/>
</dbReference>